<protein>
    <submittedName>
        <fullName evidence="1">Uncharacterized protein</fullName>
    </submittedName>
</protein>
<keyword evidence="2" id="KW-1185">Reference proteome</keyword>
<sequence>MNSKRNCKNRKPEQKERMLIIKAIKRILDEDDEYLNAAMLKRTDIYLFSTLKEIIPVFLKMVRDTMIFEQRAVKIGNIAYQKVFPLLKEAKEILYNYYCNFLYFQIDLDSNYYLNLLVSFFE</sequence>
<name>A0A4Q9L7X1_9MICR</name>
<organism evidence="1 2">
    <name type="scientific">Hamiltosporidium magnivora</name>
    <dbReference type="NCBI Taxonomy" id="148818"/>
    <lineage>
        <taxon>Eukaryota</taxon>
        <taxon>Fungi</taxon>
        <taxon>Fungi incertae sedis</taxon>
        <taxon>Microsporidia</taxon>
        <taxon>Dubosqiidae</taxon>
        <taxon>Hamiltosporidium</taxon>
    </lineage>
</organism>
<comment type="caution">
    <text evidence="1">The sequence shown here is derived from an EMBL/GenBank/DDBJ whole genome shotgun (WGS) entry which is preliminary data.</text>
</comment>
<dbReference type="VEuPathDB" id="MicrosporidiaDB:CWI39_1187p0010"/>
<evidence type="ECO:0000313" key="1">
    <source>
        <dbReference type="EMBL" id="TBU03793.1"/>
    </source>
</evidence>
<dbReference type="AlphaFoldDB" id="A0A4Q9L7X1"/>
<dbReference type="VEuPathDB" id="MicrosporidiaDB:CWI36_0861p0010"/>
<dbReference type="EMBL" id="PITI01000861">
    <property type="protein sequence ID" value="TBU03793.1"/>
    <property type="molecule type" value="Genomic_DNA"/>
</dbReference>
<reference evidence="1 2" key="1">
    <citation type="submission" date="2017-12" db="EMBL/GenBank/DDBJ databases">
        <authorList>
            <person name="Pombert J.-F."/>
            <person name="Haag K.L."/>
            <person name="Ebert D."/>
        </authorList>
    </citation>
    <scope>NUCLEOTIDE SEQUENCE [LARGE SCALE GENOMIC DNA]</scope>
    <source>
        <strain evidence="1">BE-OM-2</strain>
    </source>
</reference>
<dbReference type="Proteomes" id="UP000291404">
    <property type="component" value="Unassembled WGS sequence"/>
</dbReference>
<gene>
    <name evidence="1" type="ORF">CWI36_0861p0010</name>
</gene>
<accession>A0A4Q9L7X1</accession>
<evidence type="ECO:0000313" key="2">
    <source>
        <dbReference type="Proteomes" id="UP000291404"/>
    </source>
</evidence>
<proteinExistence type="predicted"/>